<dbReference type="EMBL" id="JBHSHL010000050">
    <property type="protein sequence ID" value="MFC4805388.1"/>
    <property type="molecule type" value="Genomic_DNA"/>
</dbReference>
<name>A0ABV9QN48_9FIRM</name>
<evidence type="ECO:0000313" key="2">
    <source>
        <dbReference type="EMBL" id="MFC4805388.1"/>
    </source>
</evidence>
<keyword evidence="2" id="KW-0012">Acyltransferase</keyword>
<organism evidence="2 3">
    <name type="scientific">Filifactor villosus</name>
    <dbReference type="NCBI Taxonomy" id="29374"/>
    <lineage>
        <taxon>Bacteria</taxon>
        <taxon>Bacillati</taxon>
        <taxon>Bacillota</taxon>
        <taxon>Clostridia</taxon>
        <taxon>Peptostreptococcales</taxon>
        <taxon>Filifactoraceae</taxon>
        <taxon>Filifactor</taxon>
    </lineage>
</organism>
<evidence type="ECO:0000313" key="3">
    <source>
        <dbReference type="Proteomes" id="UP001595916"/>
    </source>
</evidence>
<feature type="domain" description="N-acetyltransferase" evidence="1">
    <location>
        <begin position="6"/>
        <end position="165"/>
    </location>
</feature>
<sequence length="165" mass="19178">METERLIIRIPTIDDFDELYLVHADSETNVFNPGWKKPSKEEFMQFLNSIIEHHNQHGFGYYTLVDKGDNKVFGLCGLRYTKIDKETFLNLYYRISPSKMRKGFVKEAANKIIGDVTEKLSNKYKIVALTLKDNIPSRKTAESLGLKYKKDFDNIDGEGNVYYFS</sequence>
<accession>A0ABV9QN48</accession>
<comment type="caution">
    <text evidence="2">The sequence shown here is derived from an EMBL/GenBank/DDBJ whole genome shotgun (WGS) entry which is preliminary data.</text>
</comment>
<dbReference type="RefSeq" id="WP_379788948.1">
    <property type="nucleotide sequence ID" value="NZ_JBHSHL010000050.1"/>
</dbReference>
<dbReference type="InterPro" id="IPR000182">
    <property type="entry name" value="GNAT_dom"/>
</dbReference>
<dbReference type="PANTHER" id="PTHR43792:SF13">
    <property type="entry name" value="ACETYLTRANSFERASE"/>
    <property type="match status" value="1"/>
</dbReference>
<dbReference type="InterPro" id="IPR051531">
    <property type="entry name" value="N-acetyltransferase"/>
</dbReference>
<dbReference type="Gene3D" id="3.40.630.30">
    <property type="match status" value="1"/>
</dbReference>
<dbReference type="EC" id="2.3.-.-" evidence="2"/>
<gene>
    <name evidence="2" type="ORF">ACFO4R_09870</name>
</gene>
<proteinExistence type="predicted"/>
<protein>
    <submittedName>
        <fullName evidence="2">GNAT family N-acetyltransferase</fullName>
        <ecNumber evidence="2">2.3.-.-</ecNumber>
    </submittedName>
</protein>
<dbReference type="Proteomes" id="UP001595916">
    <property type="component" value="Unassembled WGS sequence"/>
</dbReference>
<dbReference type="PANTHER" id="PTHR43792">
    <property type="entry name" value="GNAT FAMILY, PUTATIVE (AFU_ORTHOLOGUE AFUA_3G00765)-RELATED-RELATED"/>
    <property type="match status" value="1"/>
</dbReference>
<keyword evidence="3" id="KW-1185">Reference proteome</keyword>
<dbReference type="SUPFAM" id="SSF55729">
    <property type="entry name" value="Acyl-CoA N-acyltransferases (Nat)"/>
    <property type="match status" value="1"/>
</dbReference>
<reference evidence="3" key="1">
    <citation type="journal article" date="2019" name="Int. J. Syst. Evol. Microbiol.">
        <title>The Global Catalogue of Microorganisms (GCM) 10K type strain sequencing project: providing services to taxonomists for standard genome sequencing and annotation.</title>
        <authorList>
            <consortium name="The Broad Institute Genomics Platform"/>
            <consortium name="The Broad Institute Genome Sequencing Center for Infectious Disease"/>
            <person name="Wu L."/>
            <person name="Ma J."/>
        </authorList>
    </citation>
    <scope>NUCLEOTIDE SEQUENCE [LARGE SCALE GENOMIC DNA]</scope>
    <source>
        <strain evidence="3">CCUG 46385</strain>
    </source>
</reference>
<evidence type="ECO:0000259" key="1">
    <source>
        <dbReference type="PROSITE" id="PS51186"/>
    </source>
</evidence>
<dbReference type="InterPro" id="IPR016181">
    <property type="entry name" value="Acyl_CoA_acyltransferase"/>
</dbReference>
<dbReference type="GO" id="GO:0016746">
    <property type="term" value="F:acyltransferase activity"/>
    <property type="evidence" value="ECO:0007669"/>
    <property type="project" value="UniProtKB-KW"/>
</dbReference>
<dbReference type="PROSITE" id="PS51186">
    <property type="entry name" value="GNAT"/>
    <property type="match status" value="1"/>
</dbReference>
<dbReference type="Pfam" id="PF13302">
    <property type="entry name" value="Acetyltransf_3"/>
    <property type="match status" value="1"/>
</dbReference>
<keyword evidence="2" id="KW-0808">Transferase</keyword>